<dbReference type="OrthoDB" id="3063559at2759"/>
<reference evidence="3" key="1">
    <citation type="submission" date="2021-02" db="EMBL/GenBank/DDBJ databases">
        <authorList>
            <person name="Nieuwenhuis M."/>
            <person name="Van De Peppel L.J.J."/>
        </authorList>
    </citation>
    <scope>NUCLEOTIDE SEQUENCE</scope>
    <source>
        <strain evidence="3">D49</strain>
    </source>
</reference>
<accession>A0A9P7K6P1</accession>
<protein>
    <recommendedName>
        <fullName evidence="2">DUF6699 domain-containing protein</fullName>
    </recommendedName>
</protein>
<dbReference type="InterPro" id="IPR046522">
    <property type="entry name" value="DUF6699"/>
</dbReference>
<feature type="domain" description="DUF6699" evidence="2">
    <location>
        <begin position="200"/>
        <end position="266"/>
    </location>
</feature>
<feature type="region of interest" description="Disordered" evidence="1">
    <location>
        <begin position="146"/>
        <end position="174"/>
    </location>
</feature>
<dbReference type="Proteomes" id="UP000717328">
    <property type="component" value="Unassembled WGS sequence"/>
</dbReference>
<evidence type="ECO:0000313" key="4">
    <source>
        <dbReference type="Proteomes" id="UP000717328"/>
    </source>
</evidence>
<name>A0A9P7K6P1_9AGAR</name>
<feature type="compositionally biased region" description="Basic residues" evidence="1">
    <location>
        <begin position="165"/>
        <end position="174"/>
    </location>
</feature>
<feature type="compositionally biased region" description="Pro residues" evidence="1">
    <location>
        <begin position="59"/>
        <end position="71"/>
    </location>
</feature>
<organism evidence="3 4">
    <name type="scientific">Sphagnurus paluster</name>
    <dbReference type="NCBI Taxonomy" id="117069"/>
    <lineage>
        <taxon>Eukaryota</taxon>
        <taxon>Fungi</taxon>
        <taxon>Dikarya</taxon>
        <taxon>Basidiomycota</taxon>
        <taxon>Agaricomycotina</taxon>
        <taxon>Agaricomycetes</taxon>
        <taxon>Agaricomycetidae</taxon>
        <taxon>Agaricales</taxon>
        <taxon>Tricholomatineae</taxon>
        <taxon>Lyophyllaceae</taxon>
        <taxon>Sphagnurus</taxon>
    </lineage>
</organism>
<feature type="region of interest" description="Disordered" evidence="1">
    <location>
        <begin position="29"/>
        <end position="84"/>
    </location>
</feature>
<dbReference type="EMBL" id="JABCKI010005733">
    <property type="protein sequence ID" value="KAG5639058.1"/>
    <property type="molecule type" value="Genomic_DNA"/>
</dbReference>
<evidence type="ECO:0000256" key="1">
    <source>
        <dbReference type="SAM" id="MobiDB-lite"/>
    </source>
</evidence>
<dbReference type="Pfam" id="PF20415">
    <property type="entry name" value="DUF6699"/>
    <property type="match status" value="1"/>
</dbReference>
<evidence type="ECO:0000313" key="3">
    <source>
        <dbReference type="EMBL" id="KAG5639058.1"/>
    </source>
</evidence>
<evidence type="ECO:0000259" key="2">
    <source>
        <dbReference type="Pfam" id="PF20415"/>
    </source>
</evidence>
<proteinExistence type="predicted"/>
<sequence length="322" mass="34483">MYGPPGYQPWASPPMPSPPQYYAPYGYAGSSSSTASLGPPPPPYAPYGGYVGSSGNSAPMPPTPPSAPPPKASLGYFGSSHQAAPSNTTQQAWWRWWSSTSEANRPPAHERPLYSNVPLPPADVDCEPKKQKRKSVEIAPECFNSSCSSSSEPFVDHSLAPSKPTHSKASKHDKKLHPIRLHPVLEHACQSSSPLSPSSKSGATLPANLADWVQEQDSPATMPSVGYLNMKINSTGKTIRVRPTSPASPHIVTVGDVFNALEEALKITDPKSGTRLSPKVGKKSKCIGERIARVLDSLQLWWRASDGTTAGPHPLQLVVGRR</sequence>
<keyword evidence="4" id="KW-1185">Reference proteome</keyword>
<reference evidence="3" key="2">
    <citation type="submission" date="2021-10" db="EMBL/GenBank/DDBJ databases">
        <title>Phylogenomics reveals ancestral predisposition of the termite-cultivated fungus Termitomyces towards a domesticated lifestyle.</title>
        <authorList>
            <person name="Auxier B."/>
            <person name="Grum-Grzhimaylo A."/>
            <person name="Cardenas M.E."/>
            <person name="Lodge J.D."/>
            <person name="Laessoe T."/>
            <person name="Pedersen O."/>
            <person name="Smith M.E."/>
            <person name="Kuyper T.W."/>
            <person name="Franco-Molano E.A."/>
            <person name="Baroni T.J."/>
            <person name="Aanen D.K."/>
        </authorList>
    </citation>
    <scope>NUCLEOTIDE SEQUENCE</scope>
    <source>
        <strain evidence="3">D49</strain>
    </source>
</reference>
<gene>
    <name evidence="3" type="ORF">H0H81_007316</name>
</gene>
<comment type="caution">
    <text evidence="3">The sequence shown here is derived from an EMBL/GenBank/DDBJ whole genome shotgun (WGS) entry which is preliminary data.</text>
</comment>
<dbReference type="AlphaFoldDB" id="A0A9P7K6P1"/>